<dbReference type="GO" id="GO:0008108">
    <property type="term" value="F:UDP-glucose:hexose-1-phosphate uridylyltransferase activity"/>
    <property type="evidence" value="ECO:0007669"/>
    <property type="project" value="UniProtKB-UniRule"/>
</dbReference>
<dbReference type="GO" id="GO:0008270">
    <property type="term" value="F:zinc ion binding"/>
    <property type="evidence" value="ECO:0007669"/>
    <property type="project" value="InterPro"/>
</dbReference>
<evidence type="ECO:0000313" key="19">
    <source>
        <dbReference type="EMBL" id="RLP79310.1"/>
    </source>
</evidence>
<dbReference type="OrthoDB" id="9769064at2"/>
<evidence type="ECO:0000256" key="14">
    <source>
        <dbReference type="PIRSR" id="PIRSR000808-3"/>
    </source>
</evidence>
<dbReference type="RefSeq" id="WP_121689475.1">
    <property type="nucleotide sequence ID" value="NZ_RCUY01000015.1"/>
</dbReference>
<feature type="binding site" evidence="14">
    <location>
        <position position="86"/>
    </location>
    <ligand>
        <name>Zn(2+)</name>
        <dbReference type="ChEBI" id="CHEBI:29105"/>
    </ligand>
</feature>
<evidence type="ECO:0000259" key="18">
    <source>
        <dbReference type="Pfam" id="PF02744"/>
    </source>
</evidence>
<evidence type="ECO:0000256" key="5">
    <source>
        <dbReference type="ARBA" id="ARBA00016340"/>
    </source>
</evidence>
<evidence type="ECO:0000256" key="16">
    <source>
        <dbReference type="SAM" id="MobiDB-lite"/>
    </source>
</evidence>
<dbReference type="InterPro" id="IPR036265">
    <property type="entry name" value="HIT-like_sf"/>
</dbReference>
<keyword evidence="7 15" id="KW-0548">Nucleotidyltransferase</keyword>
<dbReference type="InterPro" id="IPR019779">
    <property type="entry name" value="GalP_UDPtransf1_His-AS"/>
</dbReference>
<evidence type="ECO:0000256" key="10">
    <source>
        <dbReference type="ARBA" id="ARBA00023144"/>
    </source>
</evidence>
<evidence type="ECO:0000256" key="3">
    <source>
        <dbReference type="ARBA" id="ARBA00010951"/>
    </source>
</evidence>
<accession>A0A3L7AHW1</accession>
<evidence type="ECO:0000256" key="7">
    <source>
        <dbReference type="ARBA" id="ARBA00022695"/>
    </source>
</evidence>
<feature type="domain" description="Galactose-1-phosphate uridyl transferase N-terminal" evidence="17">
    <location>
        <begin position="52"/>
        <end position="207"/>
    </location>
</feature>
<protein>
    <recommendedName>
        <fullName evidence="5 12">Galactose-1-phosphate uridylyltransferase</fullName>
        <ecNumber evidence="4 12">2.7.7.12</ecNumber>
    </recommendedName>
</protein>
<reference evidence="19 20" key="1">
    <citation type="submission" date="2018-10" db="EMBL/GenBank/DDBJ databases">
        <authorList>
            <person name="Li J."/>
        </authorList>
    </citation>
    <scope>NUCLEOTIDE SEQUENCE [LARGE SCALE GENOMIC DNA]</scope>
    <source>
        <strain evidence="19 20">JCM 11654</strain>
    </source>
</reference>
<evidence type="ECO:0000256" key="12">
    <source>
        <dbReference type="NCBIfam" id="TIGR00209"/>
    </source>
</evidence>
<gene>
    <name evidence="19" type="primary">galT</name>
    <name evidence="19" type="ORF">D9V34_16080</name>
</gene>
<dbReference type="UniPathway" id="UPA00214"/>
<evidence type="ECO:0000256" key="2">
    <source>
        <dbReference type="ARBA" id="ARBA00004947"/>
    </source>
</evidence>
<dbReference type="Pfam" id="PF02744">
    <property type="entry name" value="GalP_UDP_tr_C"/>
    <property type="match status" value="1"/>
</dbReference>
<dbReference type="Pfam" id="PF01087">
    <property type="entry name" value="GalP_UDP_transf"/>
    <property type="match status" value="1"/>
</dbReference>
<evidence type="ECO:0000256" key="6">
    <source>
        <dbReference type="ARBA" id="ARBA00022679"/>
    </source>
</evidence>
<dbReference type="PROSITE" id="PS00117">
    <property type="entry name" value="GAL_P_UDP_TRANSF_I"/>
    <property type="match status" value="1"/>
</dbReference>
<dbReference type="InterPro" id="IPR001937">
    <property type="entry name" value="GalP_UDPtransf1"/>
</dbReference>
<evidence type="ECO:0000313" key="20">
    <source>
        <dbReference type="Proteomes" id="UP000269438"/>
    </source>
</evidence>
<evidence type="ECO:0000256" key="4">
    <source>
        <dbReference type="ARBA" id="ARBA00012384"/>
    </source>
</evidence>
<dbReference type="GO" id="GO:0033499">
    <property type="term" value="P:galactose catabolic process via UDP-galactose, Leloir pathway"/>
    <property type="evidence" value="ECO:0007669"/>
    <property type="project" value="TreeGrafter"/>
</dbReference>
<comment type="catalytic activity">
    <reaction evidence="1 15">
        <text>alpha-D-galactose 1-phosphate + UDP-alpha-D-glucose = alpha-D-glucose 1-phosphate + UDP-alpha-D-galactose</text>
        <dbReference type="Rhea" id="RHEA:13989"/>
        <dbReference type="ChEBI" id="CHEBI:58336"/>
        <dbReference type="ChEBI" id="CHEBI:58601"/>
        <dbReference type="ChEBI" id="CHEBI:58885"/>
        <dbReference type="ChEBI" id="CHEBI:66914"/>
        <dbReference type="EC" id="2.7.7.12"/>
    </reaction>
</comment>
<evidence type="ECO:0000256" key="11">
    <source>
        <dbReference type="ARBA" id="ARBA00023277"/>
    </source>
</evidence>
<dbReference type="Proteomes" id="UP000269438">
    <property type="component" value="Unassembled WGS sequence"/>
</dbReference>
<dbReference type="InterPro" id="IPR005850">
    <property type="entry name" value="GalP_Utransf_C"/>
</dbReference>
<evidence type="ECO:0000259" key="17">
    <source>
        <dbReference type="Pfam" id="PF01087"/>
    </source>
</evidence>
<dbReference type="CDD" id="cd00608">
    <property type="entry name" value="GalT"/>
    <property type="match status" value="1"/>
</dbReference>
<comment type="pathway">
    <text evidence="2 15">Carbohydrate metabolism; galactose metabolism.</text>
</comment>
<dbReference type="InterPro" id="IPR005849">
    <property type="entry name" value="GalP_Utransf_N"/>
</dbReference>
<dbReference type="PIRSF" id="PIRSF000808">
    <property type="entry name" value="GalT"/>
    <property type="match status" value="1"/>
</dbReference>
<evidence type="ECO:0000256" key="9">
    <source>
        <dbReference type="ARBA" id="ARBA00022833"/>
    </source>
</evidence>
<feature type="active site" description="Tele-UMP-histidine intermediate" evidence="13">
    <location>
        <position position="198"/>
    </location>
</feature>
<dbReference type="EMBL" id="RCUY01000015">
    <property type="protein sequence ID" value="RLP79310.1"/>
    <property type="molecule type" value="Genomic_DNA"/>
</dbReference>
<feature type="binding site" evidence="14">
    <location>
        <position position="196"/>
    </location>
    <ligand>
        <name>Zn(2+)</name>
        <dbReference type="ChEBI" id="CHEBI:29105"/>
    </ligand>
</feature>
<dbReference type="PANTHER" id="PTHR11943:SF1">
    <property type="entry name" value="GALACTOSE-1-PHOSPHATE URIDYLYLTRANSFERASE"/>
    <property type="match status" value="1"/>
</dbReference>
<dbReference type="PANTHER" id="PTHR11943">
    <property type="entry name" value="GALACTOSE-1-PHOSPHATE URIDYLYLTRANSFERASE"/>
    <property type="match status" value="1"/>
</dbReference>
<dbReference type="NCBIfam" id="TIGR00209">
    <property type="entry name" value="galT_1"/>
    <property type="match status" value="1"/>
</dbReference>
<evidence type="ECO:0000256" key="8">
    <source>
        <dbReference type="ARBA" id="ARBA00022723"/>
    </source>
</evidence>
<comment type="caution">
    <text evidence="19">The sequence shown here is derived from an EMBL/GenBank/DDBJ whole genome shotgun (WGS) entry which is preliminary data.</text>
</comment>
<dbReference type="AlphaFoldDB" id="A0A3L7AHW1"/>
<organism evidence="19 20">
    <name type="scientific">Mycetocola lacteus</name>
    <dbReference type="NCBI Taxonomy" id="76637"/>
    <lineage>
        <taxon>Bacteria</taxon>
        <taxon>Bacillati</taxon>
        <taxon>Actinomycetota</taxon>
        <taxon>Actinomycetes</taxon>
        <taxon>Micrococcales</taxon>
        <taxon>Microbacteriaceae</taxon>
        <taxon>Mycetocola</taxon>
    </lineage>
</organism>
<evidence type="ECO:0000256" key="1">
    <source>
        <dbReference type="ARBA" id="ARBA00001107"/>
    </source>
</evidence>
<dbReference type="EC" id="2.7.7.12" evidence="4 12"/>
<proteinExistence type="inferred from homology"/>
<feature type="region of interest" description="Disordered" evidence="16">
    <location>
        <begin position="28"/>
        <end position="55"/>
    </location>
</feature>
<keyword evidence="8 14" id="KW-0479">Metal-binding</keyword>
<evidence type="ECO:0000256" key="15">
    <source>
        <dbReference type="RuleBase" id="RU000506"/>
    </source>
</evidence>
<dbReference type="GO" id="GO:0005737">
    <property type="term" value="C:cytoplasm"/>
    <property type="evidence" value="ECO:0007669"/>
    <property type="project" value="TreeGrafter"/>
</dbReference>
<feature type="binding site" evidence="14">
    <location>
        <position position="145"/>
    </location>
    <ligand>
        <name>Zn(2+)</name>
        <dbReference type="ChEBI" id="CHEBI:29105"/>
    </ligand>
</feature>
<keyword evidence="9 14" id="KW-0862">Zinc</keyword>
<keyword evidence="6 15" id="KW-0808">Transferase</keyword>
<keyword evidence="10 15" id="KW-0299">Galactose metabolism</keyword>
<keyword evidence="20" id="KW-1185">Reference proteome</keyword>
<evidence type="ECO:0000256" key="13">
    <source>
        <dbReference type="PIRSR" id="PIRSR000808-1"/>
    </source>
</evidence>
<name>A0A3L7AHW1_9MICO</name>
<comment type="cofactor">
    <cofactor evidence="14">
        <name>Zn(2+)</name>
        <dbReference type="ChEBI" id="CHEBI:29105"/>
    </cofactor>
    <text evidence="14">Binds 1 zinc ion per subunit.</text>
</comment>
<feature type="binding site" evidence="14">
    <location>
        <position position="83"/>
    </location>
    <ligand>
        <name>Zn(2+)</name>
        <dbReference type="ChEBI" id="CHEBI:29105"/>
    </ligand>
</feature>
<keyword evidence="11 15" id="KW-0119">Carbohydrate metabolism</keyword>
<feature type="domain" description="Galactose-1-phosphate uridyl transferase C-terminal" evidence="18">
    <location>
        <begin position="221"/>
        <end position="370"/>
    </location>
</feature>
<dbReference type="Gene3D" id="3.30.428.10">
    <property type="entry name" value="HIT-like"/>
    <property type="match status" value="2"/>
</dbReference>
<comment type="similarity">
    <text evidence="3 15">Belongs to the galactose-1-phosphate uridylyltransferase type 1 family.</text>
</comment>
<dbReference type="SUPFAM" id="SSF54197">
    <property type="entry name" value="HIT-like"/>
    <property type="match status" value="2"/>
</dbReference>
<sequence length="379" mass="41648">MTDVALLRTVLADERELIYFADAGHTLSDPPADTRDLPPRPGSHAGDTESAGSTMRYDPLRGDWVAFAAHRQTRIYLPPTDLCPICPTRPGHATEIPAADYDVAVFENRFPSFGPEPAPVDLSPGLGAVRPAAGRCEVIVFGSNHEASLSDMSIERMRTIVAAWAQRTADLRAMEGVEQVFAFENRGAEIGVTLHHPHGQIYAYPFVTPTTRILLAQAAEHRARTGGNLFADILDCELSSGERILERGEYFTAFVPFSARMPIEVHLYPNRHVGTLDELTATERDELADMYLRLVRGIDALYGDRTPYISAWFQAPSTHPDRAEARLHLQITSPRRAADKLKYLAGSEAAMGAFIGDVIPEETAARLRATTPYVEGARA</sequence>